<protein>
    <recommendedName>
        <fullName evidence="3">BioF2-like acetyltransferase domain-containing protein</fullName>
    </recommendedName>
</protein>
<dbReference type="Proteomes" id="UP000051802">
    <property type="component" value="Unassembled WGS sequence"/>
</dbReference>
<evidence type="ECO:0000313" key="2">
    <source>
        <dbReference type="Proteomes" id="UP000051802"/>
    </source>
</evidence>
<name>A0A0R0AKY4_9GAMM</name>
<reference evidence="1 2" key="1">
    <citation type="submission" date="2015-10" db="EMBL/GenBank/DDBJ databases">
        <title>Genome sequencing and analysis of members of genus Stenotrophomonas.</title>
        <authorList>
            <person name="Patil P.P."/>
            <person name="Midha S."/>
            <person name="Patil P.B."/>
        </authorList>
    </citation>
    <scope>NUCLEOTIDE SEQUENCE [LARGE SCALE GENOMIC DNA]</scope>
    <source>
        <strain evidence="1 2">JCM 16536</strain>
    </source>
</reference>
<dbReference type="EMBL" id="LLXU01000060">
    <property type="protein sequence ID" value="KRG45823.1"/>
    <property type="molecule type" value="Genomic_DNA"/>
</dbReference>
<comment type="caution">
    <text evidence="1">The sequence shown here is derived from an EMBL/GenBank/DDBJ whole genome shotgun (WGS) entry which is preliminary data.</text>
</comment>
<sequence length="376" mass="41693">MGWRATGASAVSDHDRFAAQARAFQAIHERRPVSSLIPNLHARVERIETTAGPLPVTVHDSHAGDAWVCSPRSTYADCAAEEAARYLPRALSPLAASLSPLGGLLCEATRLDQAVTVNNWLLSTNLYPSVAGIDISAIIHEAVQRWPRHAVWFRSLNAQDNTDWLHALQRAGCQLVVSRQVWLYDDLAQGTRRHADLKRDLGLLARTPLAYCDDTGITEADYARIAELYALLYTAKYSRFNPMYGADFLARWHRADLLEFHGFRADDGVLQTVVGLFRQGCVATSPIVGYDTAQPRAHGLYRLATASAYRRSLQQGWRLNFSAGAAGFKRLRGGRPAIEYSAVYTRHLPRRTRAAVAALSLLTRRLGAPLLNHFQL</sequence>
<evidence type="ECO:0008006" key="3">
    <source>
        <dbReference type="Google" id="ProtNLM"/>
    </source>
</evidence>
<evidence type="ECO:0000313" key="1">
    <source>
        <dbReference type="EMBL" id="KRG45823.1"/>
    </source>
</evidence>
<proteinExistence type="predicted"/>
<dbReference type="STRING" id="676599.ARC20_07155"/>
<gene>
    <name evidence="1" type="ORF">ARC20_07155</name>
</gene>
<accession>A0A0R0AKY4</accession>
<dbReference type="AlphaFoldDB" id="A0A0R0AKY4"/>
<dbReference type="OrthoDB" id="9809725at2"/>
<organism evidence="1 2">
    <name type="scientific">Stenotrophomonas panacihumi</name>
    <dbReference type="NCBI Taxonomy" id="676599"/>
    <lineage>
        <taxon>Bacteria</taxon>
        <taxon>Pseudomonadati</taxon>
        <taxon>Pseudomonadota</taxon>
        <taxon>Gammaproteobacteria</taxon>
        <taxon>Lysobacterales</taxon>
        <taxon>Lysobacteraceae</taxon>
        <taxon>Stenotrophomonas</taxon>
    </lineage>
</organism>
<keyword evidence="2" id="KW-1185">Reference proteome</keyword>